<organism evidence="1 2">
    <name type="scientific">Rhizobium etli bv. mimosae str. IE4771</name>
    <dbReference type="NCBI Taxonomy" id="1432050"/>
    <lineage>
        <taxon>Bacteria</taxon>
        <taxon>Pseudomonadati</taxon>
        <taxon>Pseudomonadota</taxon>
        <taxon>Alphaproteobacteria</taxon>
        <taxon>Hyphomicrobiales</taxon>
        <taxon>Rhizobiaceae</taxon>
        <taxon>Rhizobium/Agrobacterium group</taxon>
        <taxon>Rhizobium</taxon>
    </lineage>
</organism>
<protein>
    <recommendedName>
        <fullName evidence="3">Apea-like HEPN domain-containing protein</fullName>
    </recommendedName>
</protein>
<reference evidence="1 2" key="1">
    <citation type="submission" date="2013-12" db="EMBL/GenBank/DDBJ databases">
        <title>Complete genome sequence of Rhizobium etli bv. mimosae IE4771.</title>
        <authorList>
            <person name="Bustos P."/>
            <person name="Santamaria R.I."/>
            <person name="Lozano L."/>
            <person name="Ormeno-Orrillo E."/>
            <person name="Rogel M.A."/>
            <person name="Romero D."/>
            <person name="Cevallos M.A."/>
            <person name="Martinez-Romero E."/>
            <person name="Gonzalez V."/>
        </authorList>
    </citation>
    <scope>NUCLEOTIDE SEQUENCE [LARGE SCALE GENOMIC DNA]</scope>
    <source>
        <strain evidence="1 2">IE4771</strain>
        <plasmid evidence="2">Plasmid pRetIE4771b</plasmid>
    </source>
</reference>
<geneLocation type="plasmid" evidence="1 2">
    <name>pRetIE4771b</name>
</geneLocation>
<evidence type="ECO:0000313" key="1">
    <source>
        <dbReference type="EMBL" id="AIC29754.1"/>
    </source>
</evidence>
<accession>A0A060I7N6</accession>
<dbReference type="AlphaFoldDB" id="A0A060I7N6"/>
<dbReference type="KEGG" id="rei:IE4771_PB00019"/>
<name>A0A060I7N6_RHIET</name>
<dbReference type="Proteomes" id="UP000027180">
    <property type="component" value="Plasmid pRetIE4771b"/>
</dbReference>
<evidence type="ECO:0008006" key="3">
    <source>
        <dbReference type="Google" id="ProtNLM"/>
    </source>
</evidence>
<evidence type="ECO:0000313" key="2">
    <source>
        <dbReference type="Proteomes" id="UP000027180"/>
    </source>
</evidence>
<sequence>MTSRFITLSTILELMAVRSRRDDEAQTLFDNWVADAESHGREDLVNALNAMRVESIGSAIARMVEQAASNANCDDLQIAQLRKSARRAYQRRSSLLHEGMKVSVEELAALRSIVRLVLVGELKGTAFTPVGNKQWDFEK</sequence>
<dbReference type="HOGENOM" id="CLU_1843506_0_0_5"/>
<dbReference type="EMBL" id="CP006988">
    <property type="protein sequence ID" value="AIC29754.1"/>
    <property type="molecule type" value="Genomic_DNA"/>
</dbReference>
<proteinExistence type="predicted"/>
<keyword evidence="1" id="KW-0614">Plasmid</keyword>
<dbReference type="RefSeq" id="WP_010059125.1">
    <property type="nucleotide sequence ID" value="NZ_CP006988.1"/>
</dbReference>
<gene>
    <name evidence="1" type="ORF">IE4771_PB00019</name>
</gene>
<dbReference type="OrthoDB" id="9991376at2"/>